<dbReference type="EMBL" id="JAKMXF010000349">
    <property type="protein sequence ID" value="KAI6646963.1"/>
    <property type="molecule type" value="Genomic_DNA"/>
</dbReference>
<sequence>MNTIVNPQTDHIIQDGLSLIGGHAQVDIVRSLFDNKSLEWAHSGFPINTLTSDARKLFEKVDGKDYLKLPSKQLVGITHQPISNIDIIAASPLHAYLCVFRWLLLLIYHLDAGHKVWAPSNSKVNSSMKPVRTILQENVISVSISLQARAALQPLVTLRESAF</sequence>
<keyword evidence="3" id="KW-1185">Reference proteome</keyword>
<proteinExistence type="predicted"/>
<evidence type="ECO:0000313" key="2">
    <source>
        <dbReference type="EMBL" id="KAI6646963.1"/>
    </source>
</evidence>
<accession>A0AAV7JE49</accession>
<dbReference type="Proteomes" id="UP001165289">
    <property type="component" value="Unassembled WGS sequence"/>
</dbReference>
<comment type="caution">
    <text evidence="1">The sequence shown here is derived from an EMBL/GenBank/DDBJ whole genome shotgun (WGS) entry which is preliminary data.</text>
</comment>
<evidence type="ECO:0000313" key="1">
    <source>
        <dbReference type="EMBL" id="KAI6646959.1"/>
    </source>
</evidence>
<reference evidence="1 3" key="2">
    <citation type="journal article" date="2023" name="BMC Biol.">
        <title>The compact genome of the sponge Oopsacas minuta (Hexactinellida) is lacking key metazoan core genes.</title>
        <authorList>
            <person name="Santini S."/>
            <person name="Schenkelaars Q."/>
            <person name="Jourda C."/>
            <person name="Duchesne M."/>
            <person name="Belahbib H."/>
            <person name="Rocher C."/>
            <person name="Selva M."/>
            <person name="Riesgo A."/>
            <person name="Vervoort M."/>
            <person name="Leys S.P."/>
            <person name="Kodjabachian L."/>
            <person name="Le Bivic A."/>
            <person name="Borchiellini C."/>
            <person name="Claverie J.M."/>
            <person name="Renard E."/>
        </authorList>
    </citation>
    <scope>NUCLEOTIDE SEQUENCE [LARGE SCALE GENOMIC DNA]</scope>
    <source>
        <strain evidence="1">SPO-2</strain>
    </source>
</reference>
<protein>
    <submittedName>
        <fullName evidence="1">Uncharacterized protein</fullName>
    </submittedName>
</protein>
<dbReference type="AlphaFoldDB" id="A0AAV7JE49"/>
<organism evidence="1 3">
    <name type="scientific">Oopsacas minuta</name>
    <dbReference type="NCBI Taxonomy" id="111878"/>
    <lineage>
        <taxon>Eukaryota</taxon>
        <taxon>Metazoa</taxon>
        <taxon>Porifera</taxon>
        <taxon>Hexactinellida</taxon>
        <taxon>Hexasterophora</taxon>
        <taxon>Lyssacinosida</taxon>
        <taxon>Leucopsacidae</taxon>
        <taxon>Oopsacas</taxon>
    </lineage>
</organism>
<name>A0AAV7JE49_9METZ</name>
<dbReference type="EMBL" id="JAKMXF010000349">
    <property type="protein sequence ID" value="KAI6646959.1"/>
    <property type="molecule type" value="Genomic_DNA"/>
</dbReference>
<reference evidence="1" key="1">
    <citation type="submission" date="2022-02" db="EMBL/GenBank/DDBJ databases">
        <authorList>
            <person name="Santini S."/>
            <person name="Jourda C."/>
            <person name="Belahbib H."/>
            <person name="Rocher C."/>
            <person name="Selva M."/>
            <person name="Borchiellini C."/>
            <person name="Renard E."/>
        </authorList>
    </citation>
    <scope>NUCLEOTIDE SEQUENCE</scope>
    <source>
        <strain evidence="1">SPO-2</strain>
    </source>
</reference>
<gene>
    <name evidence="1" type="ORF">LOD99_9053</name>
    <name evidence="2" type="ORF">LOD99_9057</name>
</gene>
<evidence type="ECO:0000313" key="3">
    <source>
        <dbReference type="Proteomes" id="UP001165289"/>
    </source>
</evidence>